<feature type="transmembrane region" description="Helical" evidence="10">
    <location>
        <begin position="114"/>
        <end position="137"/>
    </location>
</feature>
<dbReference type="GO" id="GO:0004930">
    <property type="term" value="F:G protein-coupled receptor activity"/>
    <property type="evidence" value="ECO:0007669"/>
    <property type="project" value="UniProtKB-KW"/>
</dbReference>
<keyword evidence="8" id="KW-0675">Receptor</keyword>
<evidence type="ECO:0000256" key="5">
    <source>
        <dbReference type="ARBA" id="ARBA00022989"/>
    </source>
</evidence>
<dbReference type="VEuPathDB" id="VectorBase:HLOH_058483"/>
<comment type="subcellular location">
    <subcellularLocation>
        <location evidence="1">Cell membrane</location>
        <topology evidence="1">Multi-pass membrane protein</topology>
    </subcellularLocation>
</comment>
<sequence length="269" mass="30016">MPPFPQVPSACALTNDGWPLDNPGFCTFHGILNYWLTSTSSVTLAMIALDRGLAVKKPLEYVQRSTWRRLAQMVALPWTLGIVFAVVPAILDWTAYQFDNIVCDVDWHPRREHVIYYAATFSLCFATPAVIVLVQYARILAEVHRLRSAVVVTSPSSPTRIPNGAFLPTRQSSTLRHRSPGNQKILVSILTVIVIFFVCITPFCCTKLVKVLLGPKAIPDWLDMLSTVVQFLASVANPFVYSIGLKSFHAALCRLTRSGRRRVTWSLSV</sequence>
<dbReference type="InterPro" id="IPR000276">
    <property type="entry name" value="GPCR_Rhodpsn"/>
</dbReference>
<dbReference type="EMBL" id="JABSTR010000007">
    <property type="protein sequence ID" value="KAH9376084.1"/>
    <property type="molecule type" value="Genomic_DNA"/>
</dbReference>
<evidence type="ECO:0000256" key="8">
    <source>
        <dbReference type="ARBA" id="ARBA00023170"/>
    </source>
</evidence>
<dbReference type="Pfam" id="PF00001">
    <property type="entry name" value="7tm_1"/>
    <property type="match status" value="1"/>
</dbReference>
<evidence type="ECO:0000256" key="2">
    <source>
        <dbReference type="ARBA" id="ARBA00010663"/>
    </source>
</evidence>
<feature type="transmembrane region" description="Helical" evidence="10">
    <location>
        <begin position="70"/>
        <end position="91"/>
    </location>
</feature>
<evidence type="ECO:0000256" key="7">
    <source>
        <dbReference type="ARBA" id="ARBA00023136"/>
    </source>
</evidence>
<keyword evidence="13" id="KW-1185">Reference proteome</keyword>
<reference evidence="12 13" key="1">
    <citation type="journal article" date="2020" name="Cell">
        <title>Large-Scale Comparative Analyses of Tick Genomes Elucidate Their Genetic Diversity and Vector Capacities.</title>
        <authorList>
            <consortium name="Tick Genome and Microbiome Consortium (TIGMIC)"/>
            <person name="Jia N."/>
            <person name="Wang J."/>
            <person name="Shi W."/>
            <person name="Du L."/>
            <person name="Sun Y."/>
            <person name="Zhan W."/>
            <person name="Jiang J.F."/>
            <person name="Wang Q."/>
            <person name="Zhang B."/>
            <person name="Ji P."/>
            <person name="Bell-Sakyi L."/>
            <person name="Cui X.M."/>
            <person name="Yuan T.T."/>
            <person name="Jiang B.G."/>
            <person name="Yang W.F."/>
            <person name="Lam T.T."/>
            <person name="Chang Q.C."/>
            <person name="Ding S.J."/>
            <person name="Wang X.J."/>
            <person name="Zhu J.G."/>
            <person name="Ruan X.D."/>
            <person name="Zhao L."/>
            <person name="Wei J.T."/>
            <person name="Ye R.Z."/>
            <person name="Que T.C."/>
            <person name="Du C.H."/>
            <person name="Zhou Y.H."/>
            <person name="Cheng J.X."/>
            <person name="Dai P.F."/>
            <person name="Guo W.B."/>
            <person name="Han X.H."/>
            <person name="Huang E.J."/>
            <person name="Li L.F."/>
            <person name="Wei W."/>
            <person name="Gao Y.C."/>
            <person name="Liu J.Z."/>
            <person name="Shao H.Z."/>
            <person name="Wang X."/>
            <person name="Wang C.C."/>
            <person name="Yang T.C."/>
            <person name="Huo Q.B."/>
            <person name="Li W."/>
            <person name="Chen H.Y."/>
            <person name="Chen S.E."/>
            <person name="Zhou L.G."/>
            <person name="Ni X.B."/>
            <person name="Tian J.H."/>
            <person name="Sheng Y."/>
            <person name="Liu T."/>
            <person name="Pan Y.S."/>
            <person name="Xia L.Y."/>
            <person name="Li J."/>
            <person name="Zhao F."/>
            <person name="Cao W.C."/>
        </authorList>
    </citation>
    <scope>NUCLEOTIDE SEQUENCE [LARGE SCALE GENOMIC DNA]</scope>
    <source>
        <strain evidence="12">HaeL-2018</strain>
    </source>
</reference>
<feature type="domain" description="G-protein coupled receptors family 1 profile" evidence="11">
    <location>
        <begin position="1"/>
        <end position="241"/>
    </location>
</feature>
<feature type="transmembrane region" description="Helical" evidence="10">
    <location>
        <begin position="229"/>
        <end position="252"/>
    </location>
</feature>
<gene>
    <name evidence="12" type="ORF">HPB48_012287</name>
</gene>
<keyword evidence="4 10" id="KW-0812">Transmembrane</keyword>
<keyword evidence="5 10" id="KW-1133">Transmembrane helix</keyword>
<dbReference type="OMA" id="WHPRREH"/>
<comment type="caution">
    <text evidence="12">The sequence shown here is derived from an EMBL/GenBank/DDBJ whole genome shotgun (WGS) entry which is preliminary data.</text>
</comment>
<dbReference type="SUPFAM" id="SSF81321">
    <property type="entry name" value="Family A G protein-coupled receptor-like"/>
    <property type="match status" value="1"/>
</dbReference>
<comment type="similarity">
    <text evidence="2">Belongs to the G-protein coupled receptor 1 family.</text>
</comment>
<evidence type="ECO:0000256" key="1">
    <source>
        <dbReference type="ARBA" id="ARBA00004651"/>
    </source>
</evidence>
<evidence type="ECO:0000256" key="3">
    <source>
        <dbReference type="ARBA" id="ARBA00022475"/>
    </source>
</evidence>
<evidence type="ECO:0000256" key="9">
    <source>
        <dbReference type="ARBA" id="ARBA00023224"/>
    </source>
</evidence>
<dbReference type="OrthoDB" id="6159456at2759"/>
<keyword evidence="7 10" id="KW-0472">Membrane</keyword>
<dbReference type="PROSITE" id="PS50262">
    <property type="entry name" value="G_PROTEIN_RECEP_F1_2"/>
    <property type="match status" value="1"/>
</dbReference>
<dbReference type="InterPro" id="IPR017452">
    <property type="entry name" value="GPCR_Rhodpsn_7TM"/>
</dbReference>
<proteinExistence type="inferred from homology"/>
<keyword evidence="6" id="KW-0297">G-protein coupled receptor</keyword>
<feature type="transmembrane region" description="Helical" evidence="10">
    <location>
        <begin position="31"/>
        <end position="49"/>
    </location>
</feature>
<evidence type="ECO:0000259" key="11">
    <source>
        <dbReference type="PROSITE" id="PS50262"/>
    </source>
</evidence>
<name>A0A9J6GPJ6_HAELO</name>
<dbReference type="Proteomes" id="UP000821853">
    <property type="component" value="Chromosome 5"/>
</dbReference>
<keyword evidence="9" id="KW-0807">Transducer</keyword>
<evidence type="ECO:0000313" key="12">
    <source>
        <dbReference type="EMBL" id="KAH9376084.1"/>
    </source>
</evidence>
<keyword evidence="3" id="KW-1003">Cell membrane</keyword>
<dbReference type="GO" id="GO:0005886">
    <property type="term" value="C:plasma membrane"/>
    <property type="evidence" value="ECO:0007669"/>
    <property type="project" value="UniProtKB-SubCell"/>
</dbReference>
<evidence type="ECO:0000256" key="6">
    <source>
        <dbReference type="ARBA" id="ARBA00023040"/>
    </source>
</evidence>
<dbReference type="PRINTS" id="PR00237">
    <property type="entry name" value="GPCRRHODOPSN"/>
</dbReference>
<organism evidence="12 13">
    <name type="scientific">Haemaphysalis longicornis</name>
    <name type="common">Bush tick</name>
    <dbReference type="NCBI Taxonomy" id="44386"/>
    <lineage>
        <taxon>Eukaryota</taxon>
        <taxon>Metazoa</taxon>
        <taxon>Ecdysozoa</taxon>
        <taxon>Arthropoda</taxon>
        <taxon>Chelicerata</taxon>
        <taxon>Arachnida</taxon>
        <taxon>Acari</taxon>
        <taxon>Parasitiformes</taxon>
        <taxon>Ixodida</taxon>
        <taxon>Ixodoidea</taxon>
        <taxon>Ixodidae</taxon>
        <taxon>Haemaphysalinae</taxon>
        <taxon>Haemaphysalis</taxon>
    </lineage>
</organism>
<accession>A0A9J6GPJ6</accession>
<dbReference type="CDD" id="cd00637">
    <property type="entry name" value="7tm_classA_rhodopsin-like"/>
    <property type="match status" value="1"/>
</dbReference>
<evidence type="ECO:0000256" key="4">
    <source>
        <dbReference type="ARBA" id="ARBA00022692"/>
    </source>
</evidence>
<dbReference type="Gene3D" id="1.20.1070.10">
    <property type="entry name" value="Rhodopsin 7-helix transmembrane proteins"/>
    <property type="match status" value="1"/>
</dbReference>
<feature type="transmembrane region" description="Helical" evidence="10">
    <location>
        <begin position="185"/>
        <end position="209"/>
    </location>
</feature>
<evidence type="ECO:0000256" key="10">
    <source>
        <dbReference type="SAM" id="Phobius"/>
    </source>
</evidence>
<evidence type="ECO:0000313" key="13">
    <source>
        <dbReference type="Proteomes" id="UP000821853"/>
    </source>
</evidence>
<protein>
    <recommendedName>
        <fullName evidence="11">G-protein coupled receptors family 1 profile domain-containing protein</fullName>
    </recommendedName>
</protein>
<dbReference type="PANTHER" id="PTHR22752">
    <property type="entry name" value="G PROTEIN-COUPLED RECEPTOR"/>
    <property type="match status" value="1"/>
</dbReference>
<dbReference type="AlphaFoldDB" id="A0A9J6GPJ6"/>